<evidence type="ECO:0000256" key="1">
    <source>
        <dbReference type="SAM" id="MobiDB-lite"/>
    </source>
</evidence>
<organism evidence="2 3">
    <name type="scientific">Dactylosporangium cerinum</name>
    <dbReference type="NCBI Taxonomy" id="1434730"/>
    <lineage>
        <taxon>Bacteria</taxon>
        <taxon>Bacillati</taxon>
        <taxon>Actinomycetota</taxon>
        <taxon>Actinomycetes</taxon>
        <taxon>Micromonosporales</taxon>
        <taxon>Micromonosporaceae</taxon>
        <taxon>Dactylosporangium</taxon>
    </lineage>
</organism>
<name>A0ABV9WB53_9ACTN</name>
<feature type="compositionally biased region" description="Basic and acidic residues" evidence="1">
    <location>
        <begin position="1"/>
        <end position="17"/>
    </location>
</feature>
<evidence type="ECO:0000313" key="3">
    <source>
        <dbReference type="Proteomes" id="UP001595912"/>
    </source>
</evidence>
<dbReference type="RefSeq" id="WP_380125232.1">
    <property type="nucleotide sequence ID" value="NZ_JBHSIU010000066.1"/>
</dbReference>
<dbReference type="EMBL" id="JBHSIU010000066">
    <property type="protein sequence ID" value="MFC5004914.1"/>
    <property type="molecule type" value="Genomic_DNA"/>
</dbReference>
<comment type="caution">
    <text evidence="2">The sequence shown here is derived from an EMBL/GenBank/DDBJ whole genome shotgun (WGS) entry which is preliminary data.</text>
</comment>
<proteinExistence type="predicted"/>
<accession>A0ABV9WB53</accession>
<reference evidence="3" key="1">
    <citation type="journal article" date="2019" name="Int. J. Syst. Evol. Microbiol.">
        <title>The Global Catalogue of Microorganisms (GCM) 10K type strain sequencing project: providing services to taxonomists for standard genome sequencing and annotation.</title>
        <authorList>
            <consortium name="The Broad Institute Genomics Platform"/>
            <consortium name="The Broad Institute Genome Sequencing Center for Infectious Disease"/>
            <person name="Wu L."/>
            <person name="Ma J."/>
        </authorList>
    </citation>
    <scope>NUCLEOTIDE SEQUENCE [LARGE SCALE GENOMIC DNA]</scope>
    <source>
        <strain evidence="3">CGMCC 4.7152</strain>
    </source>
</reference>
<keyword evidence="3" id="KW-1185">Reference proteome</keyword>
<evidence type="ECO:0000313" key="2">
    <source>
        <dbReference type="EMBL" id="MFC5004914.1"/>
    </source>
</evidence>
<gene>
    <name evidence="2" type="ORF">ACFPIJ_44690</name>
</gene>
<dbReference type="Proteomes" id="UP001595912">
    <property type="component" value="Unassembled WGS sequence"/>
</dbReference>
<feature type="region of interest" description="Disordered" evidence="1">
    <location>
        <begin position="1"/>
        <end position="25"/>
    </location>
</feature>
<protein>
    <submittedName>
        <fullName evidence="2">Uncharacterized protein</fullName>
    </submittedName>
</protein>
<sequence length="50" mass="5155">MQAEHGWRPEMHHRADAAARYGRTDAGSPAGGFITATRTGSEVTVSGAAG</sequence>